<dbReference type="Pfam" id="PF08344">
    <property type="entry name" value="TRP_2"/>
    <property type="match status" value="1"/>
</dbReference>
<feature type="repeat" description="ANK" evidence="5">
    <location>
        <begin position="309"/>
        <end position="341"/>
    </location>
</feature>
<evidence type="ECO:0000256" key="4">
    <source>
        <dbReference type="ARBA" id="ARBA00023303"/>
    </source>
</evidence>
<dbReference type="PANTHER" id="PTHR10117">
    <property type="entry name" value="TRANSIENT RECEPTOR POTENTIAL CHANNEL"/>
    <property type="match status" value="1"/>
</dbReference>
<dbReference type="GO" id="GO:0034703">
    <property type="term" value="C:cation channel complex"/>
    <property type="evidence" value="ECO:0007669"/>
    <property type="project" value="TreeGrafter"/>
</dbReference>
<evidence type="ECO:0000256" key="6">
    <source>
        <dbReference type="SAM" id="MobiDB-lite"/>
    </source>
</evidence>
<evidence type="ECO:0000256" key="3">
    <source>
        <dbReference type="ARBA" id="ARBA00023065"/>
    </source>
</evidence>
<evidence type="ECO:0000256" key="5">
    <source>
        <dbReference type="PROSITE-ProRule" id="PRU00023"/>
    </source>
</evidence>
<dbReference type="Gene3D" id="1.25.40.20">
    <property type="entry name" value="Ankyrin repeat-containing domain"/>
    <property type="match status" value="1"/>
</dbReference>
<dbReference type="Proteomes" id="UP000027135">
    <property type="component" value="Unassembled WGS sequence"/>
</dbReference>
<evidence type="ECO:0000256" key="1">
    <source>
        <dbReference type="ARBA" id="ARBA00022448"/>
    </source>
</evidence>
<evidence type="ECO:0000313" key="10">
    <source>
        <dbReference type="Proteomes" id="UP000027135"/>
    </source>
</evidence>
<feature type="region of interest" description="Disordered" evidence="6">
    <location>
        <begin position="143"/>
        <end position="171"/>
    </location>
</feature>
<evidence type="ECO:0000256" key="2">
    <source>
        <dbReference type="ARBA" id="ARBA00022737"/>
    </source>
</evidence>
<reference evidence="9 10" key="1">
    <citation type="journal article" date="2014" name="Nat. Commun.">
        <title>Molecular traces of alternative social organization in a termite genome.</title>
        <authorList>
            <person name="Terrapon N."/>
            <person name="Li C."/>
            <person name="Robertson H.M."/>
            <person name="Ji L."/>
            <person name="Meng X."/>
            <person name="Booth W."/>
            <person name="Chen Z."/>
            <person name="Childers C.P."/>
            <person name="Glastad K.M."/>
            <person name="Gokhale K."/>
            <person name="Gowin J."/>
            <person name="Gronenberg W."/>
            <person name="Hermansen R.A."/>
            <person name="Hu H."/>
            <person name="Hunt B.G."/>
            <person name="Huylmans A.K."/>
            <person name="Khalil S.M."/>
            <person name="Mitchell R.D."/>
            <person name="Munoz-Torres M.C."/>
            <person name="Mustard J.A."/>
            <person name="Pan H."/>
            <person name="Reese J.T."/>
            <person name="Scharf M.E."/>
            <person name="Sun F."/>
            <person name="Vogel H."/>
            <person name="Xiao J."/>
            <person name="Yang W."/>
            <person name="Yang Z."/>
            <person name="Yang Z."/>
            <person name="Zhou J."/>
            <person name="Zhu J."/>
            <person name="Brent C.S."/>
            <person name="Elsik C.G."/>
            <person name="Goodisman M.A."/>
            <person name="Liberles D.A."/>
            <person name="Roe R.M."/>
            <person name="Vargo E.L."/>
            <person name="Vilcinskas A."/>
            <person name="Wang J."/>
            <person name="Bornberg-Bauer E."/>
            <person name="Korb J."/>
            <person name="Zhang G."/>
            <person name="Liebig J."/>
        </authorList>
    </citation>
    <scope>NUCLEOTIDE SEQUENCE [LARGE SCALE GENOMIC DNA]</scope>
    <source>
        <tissue evidence="9">Whole organism</tissue>
    </source>
</reference>
<keyword evidence="4" id="KW-0407">Ion channel</keyword>
<dbReference type="InParanoid" id="A0A067QVB1"/>
<dbReference type="GO" id="GO:0015279">
    <property type="term" value="F:store-operated calcium channel activity"/>
    <property type="evidence" value="ECO:0007669"/>
    <property type="project" value="TreeGrafter"/>
</dbReference>
<dbReference type="InterPro" id="IPR013555">
    <property type="entry name" value="TRP_dom"/>
</dbReference>
<dbReference type="InterPro" id="IPR002153">
    <property type="entry name" value="TRPC_channel"/>
</dbReference>
<keyword evidence="3" id="KW-0406">Ion transport</keyword>
<evidence type="ECO:0000313" key="9">
    <source>
        <dbReference type="EMBL" id="KDR09764.1"/>
    </source>
</evidence>
<feature type="non-terminal residue" evidence="9">
    <location>
        <position position="593"/>
    </location>
</feature>
<name>A0A067QVB1_ZOONE</name>
<keyword evidence="7" id="KW-0472">Membrane</keyword>
<dbReference type="SUPFAM" id="SSF48403">
    <property type="entry name" value="Ankyrin repeat"/>
    <property type="match status" value="1"/>
</dbReference>
<organism evidence="9 10">
    <name type="scientific">Zootermopsis nevadensis</name>
    <name type="common">Dampwood termite</name>
    <dbReference type="NCBI Taxonomy" id="136037"/>
    <lineage>
        <taxon>Eukaryota</taxon>
        <taxon>Metazoa</taxon>
        <taxon>Ecdysozoa</taxon>
        <taxon>Arthropoda</taxon>
        <taxon>Hexapoda</taxon>
        <taxon>Insecta</taxon>
        <taxon>Pterygota</taxon>
        <taxon>Neoptera</taxon>
        <taxon>Polyneoptera</taxon>
        <taxon>Dictyoptera</taxon>
        <taxon>Blattodea</taxon>
        <taxon>Blattoidea</taxon>
        <taxon>Termitoidae</taxon>
        <taxon>Termopsidae</taxon>
        <taxon>Zootermopsis</taxon>
    </lineage>
</organism>
<dbReference type="InterPro" id="IPR002110">
    <property type="entry name" value="Ankyrin_rpt"/>
</dbReference>
<keyword evidence="1" id="KW-0813">Transport</keyword>
<keyword evidence="7" id="KW-0812">Transmembrane</keyword>
<dbReference type="Pfam" id="PF00023">
    <property type="entry name" value="Ank"/>
    <property type="match status" value="1"/>
</dbReference>
<feature type="transmembrane region" description="Helical" evidence="7">
    <location>
        <begin position="530"/>
        <end position="550"/>
    </location>
</feature>
<dbReference type="eggNOG" id="KOG3609">
    <property type="taxonomic scope" value="Eukaryota"/>
</dbReference>
<dbReference type="GO" id="GO:0070679">
    <property type="term" value="F:inositol 1,4,5 trisphosphate binding"/>
    <property type="evidence" value="ECO:0007669"/>
    <property type="project" value="TreeGrafter"/>
</dbReference>
<feature type="domain" description="Transient receptor ion channel" evidence="8">
    <location>
        <begin position="344"/>
        <end position="406"/>
    </location>
</feature>
<dbReference type="SMART" id="SM00248">
    <property type="entry name" value="ANK"/>
    <property type="match status" value="2"/>
</dbReference>
<sequence>MTENVLHLQIFGTDKVKKNVIKILVYTEAVERSTMSGGDGIVQSFSLSAYCCILLVFSGRCQQPQDSHGLFGEEEYENLQTGQACPTDHASRLPRVKGLASRQCGNSLSIMSNQQRVPGGEENGSLNQSAFYVHPGIQHFIQPSPTSQTKGVESHGEDIGQGQGQSAGNKRGVFPRQRVRTQLSIDERRFLLAVQRGDIKATKRASPHQNLNGDGIEKKRLIDADFVDKDCVDPMGRTALVLAIINEDLPMVKLLISLGVEAQDALLHAISEEFVEAVELLLDHEEKIVAGGQQHSWESLAPESRSFSSDITPLILAAHLNHFEIVRILLDRGATLPTPHDIRCGCCECVTSQTRDIVHHSRSRMNAFRALASPSLICLTAKDPILSAFQLSWELRRLSFEETEFRSEYEEVKNKCKAFATALLDHTRSSHELEIILNYDPLEPVLYSEGRMHLRRLRLAIKLHQKEFVTHPNVQQLLASIWYEDLPGFRRKNMFLQVFEIVRIAVSFPFLSLMYIMAPKSSYGQTLKKPFIKFICHSASYLTFLGMIKLEVRRMLGEENLKEYVKDMWKLMDLGTTGLYVIVIILRLLAYFE</sequence>
<feature type="transmembrane region" description="Helical" evidence="7">
    <location>
        <begin position="498"/>
        <end position="518"/>
    </location>
</feature>
<dbReference type="Pfam" id="PF12796">
    <property type="entry name" value="Ank_2"/>
    <property type="match status" value="1"/>
</dbReference>
<dbReference type="PANTHER" id="PTHR10117:SF54">
    <property type="entry name" value="TRANSIENT RECEPTOR POTENTIAL-GAMMA PROTEIN"/>
    <property type="match status" value="1"/>
</dbReference>
<keyword evidence="7" id="KW-1133">Transmembrane helix</keyword>
<keyword evidence="10" id="KW-1185">Reference proteome</keyword>
<dbReference type="AlphaFoldDB" id="A0A067QVB1"/>
<dbReference type="GO" id="GO:0005886">
    <property type="term" value="C:plasma membrane"/>
    <property type="evidence" value="ECO:0007669"/>
    <property type="project" value="TreeGrafter"/>
</dbReference>
<dbReference type="PROSITE" id="PS50088">
    <property type="entry name" value="ANK_REPEAT"/>
    <property type="match status" value="1"/>
</dbReference>
<keyword evidence="5" id="KW-0040">ANK repeat</keyword>
<proteinExistence type="predicted"/>
<evidence type="ECO:0000256" key="7">
    <source>
        <dbReference type="SAM" id="Phobius"/>
    </source>
</evidence>
<dbReference type="InterPro" id="IPR036770">
    <property type="entry name" value="Ankyrin_rpt-contain_sf"/>
</dbReference>
<dbReference type="EMBL" id="KK853217">
    <property type="protein sequence ID" value="KDR09764.1"/>
    <property type="molecule type" value="Genomic_DNA"/>
</dbReference>
<accession>A0A067QVB1</accession>
<keyword evidence="2" id="KW-0677">Repeat</keyword>
<dbReference type="PROSITE" id="PS50297">
    <property type="entry name" value="ANK_REP_REGION"/>
    <property type="match status" value="1"/>
</dbReference>
<evidence type="ECO:0000259" key="8">
    <source>
        <dbReference type="SMART" id="SM01420"/>
    </source>
</evidence>
<protein>
    <submittedName>
        <fullName evidence="9">Transient receptor potential-gamma protein</fullName>
    </submittedName>
</protein>
<gene>
    <name evidence="9" type="ORF">L798_00605</name>
</gene>
<feature type="transmembrane region" description="Helical" evidence="7">
    <location>
        <begin position="571"/>
        <end position="592"/>
    </location>
</feature>
<dbReference type="GO" id="GO:0051480">
    <property type="term" value="P:regulation of cytosolic calcium ion concentration"/>
    <property type="evidence" value="ECO:0007669"/>
    <property type="project" value="TreeGrafter"/>
</dbReference>
<dbReference type="SMART" id="SM01420">
    <property type="entry name" value="TRP_2"/>
    <property type="match status" value="1"/>
</dbReference>
<keyword evidence="9" id="KW-0675">Receptor</keyword>